<reference evidence="3" key="1">
    <citation type="journal article" date="2015" name="Nature">
        <title>Complex archaea that bridge the gap between prokaryotes and eukaryotes.</title>
        <authorList>
            <person name="Spang A."/>
            <person name="Saw J.H."/>
            <person name="Jorgensen S.L."/>
            <person name="Zaremba-Niedzwiedzka K."/>
            <person name="Martijn J."/>
            <person name="Lind A.E."/>
            <person name="van Eijk R."/>
            <person name="Schleper C."/>
            <person name="Guy L."/>
            <person name="Ettema T.J."/>
        </authorList>
    </citation>
    <scope>NUCLEOTIDE SEQUENCE</scope>
</reference>
<dbReference type="InterPro" id="IPR029044">
    <property type="entry name" value="Nucleotide-diphossugar_trans"/>
</dbReference>
<evidence type="ECO:0000256" key="1">
    <source>
        <dbReference type="SAM" id="Phobius"/>
    </source>
</evidence>
<dbReference type="SUPFAM" id="SSF53448">
    <property type="entry name" value="Nucleotide-diphospho-sugar transferases"/>
    <property type="match status" value="1"/>
</dbReference>
<keyword evidence="1" id="KW-0812">Transmembrane</keyword>
<feature type="domain" description="Glycosyltransferase 2-like" evidence="2">
    <location>
        <begin position="8"/>
        <end position="137"/>
    </location>
</feature>
<protein>
    <recommendedName>
        <fullName evidence="2">Glycosyltransferase 2-like domain-containing protein</fullName>
    </recommendedName>
</protein>
<evidence type="ECO:0000313" key="3">
    <source>
        <dbReference type="EMBL" id="KKN98777.1"/>
    </source>
</evidence>
<accession>A0A0F9VG41</accession>
<feature type="transmembrane region" description="Helical" evidence="1">
    <location>
        <begin position="241"/>
        <end position="260"/>
    </location>
</feature>
<dbReference type="CDD" id="cd00761">
    <property type="entry name" value="Glyco_tranf_GTA_type"/>
    <property type="match status" value="1"/>
</dbReference>
<dbReference type="InterPro" id="IPR001173">
    <property type="entry name" value="Glyco_trans_2-like"/>
</dbReference>
<proteinExistence type="predicted"/>
<keyword evidence="1" id="KW-0472">Membrane</keyword>
<dbReference type="GO" id="GO:0016758">
    <property type="term" value="F:hexosyltransferase activity"/>
    <property type="evidence" value="ECO:0007669"/>
    <property type="project" value="UniProtKB-ARBA"/>
</dbReference>
<gene>
    <name evidence="3" type="ORF">LCGC14_0144570</name>
</gene>
<name>A0A0F9VG41_9ZZZZ</name>
<dbReference type="EMBL" id="LAZR01000050">
    <property type="protein sequence ID" value="KKN98777.1"/>
    <property type="molecule type" value="Genomic_DNA"/>
</dbReference>
<dbReference type="PANTHER" id="PTHR22916:SF3">
    <property type="entry name" value="UDP-GLCNAC:BETAGAL BETA-1,3-N-ACETYLGLUCOSAMINYLTRANSFERASE-LIKE PROTEIN 1"/>
    <property type="match status" value="1"/>
</dbReference>
<dbReference type="Pfam" id="PF00535">
    <property type="entry name" value="Glycos_transf_2"/>
    <property type="match status" value="1"/>
</dbReference>
<dbReference type="AlphaFoldDB" id="A0A0F9VG41"/>
<evidence type="ECO:0000259" key="2">
    <source>
        <dbReference type="Pfam" id="PF00535"/>
    </source>
</evidence>
<comment type="caution">
    <text evidence="3">The sequence shown here is derived from an EMBL/GenBank/DDBJ whole genome shotgun (WGS) entry which is preliminary data.</text>
</comment>
<sequence>MRKSAPVSVVVPCYRCGKTIGRALNSIAAQTLIPSEVLLVDDCSGDDTKDVLEHLRASFPDGWIKIISLAENAGPGAARNAGWEAAVEPYVAFLDADDSWHKRKIEIQYTFMENNPLVALSGHAWTRMVLNEIYSSYSVDDYGHTFTDVSKTQLMRSNRFSTPSVMLRRDIKHRFTDGKRYCEDYGLWTEICCSGLRCSRSPLPLAYLHKAEYGETGLSAALWKMEKGELDVYRNLYKRKYLGLLASSGLCVWSLIRFTFRLVRVKLKN</sequence>
<keyword evidence="1" id="KW-1133">Transmembrane helix</keyword>
<dbReference type="Gene3D" id="3.90.550.10">
    <property type="entry name" value="Spore Coat Polysaccharide Biosynthesis Protein SpsA, Chain A"/>
    <property type="match status" value="1"/>
</dbReference>
<dbReference type="PANTHER" id="PTHR22916">
    <property type="entry name" value="GLYCOSYLTRANSFERASE"/>
    <property type="match status" value="1"/>
</dbReference>
<organism evidence="3">
    <name type="scientific">marine sediment metagenome</name>
    <dbReference type="NCBI Taxonomy" id="412755"/>
    <lineage>
        <taxon>unclassified sequences</taxon>
        <taxon>metagenomes</taxon>
        <taxon>ecological metagenomes</taxon>
    </lineage>
</organism>